<dbReference type="AlphaFoldDB" id="A0A6G9XYP0"/>
<dbReference type="EMBL" id="CP046171">
    <property type="protein sequence ID" value="QIS05967.1"/>
    <property type="molecule type" value="Genomic_DNA"/>
</dbReference>
<accession>A0A6G9XYP0</accession>
<protein>
    <submittedName>
        <fullName evidence="1">Uncharacterized protein</fullName>
    </submittedName>
</protein>
<gene>
    <name evidence="1" type="ORF">F5X71_29910</name>
</gene>
<name>A0A6G9XYP0_NOCBR</name>
<proteinExistence type="predicted"/>
<evidence type="ECO:0000313" key="1">
    <source>
        <dbReference type="EMBL" id="QIS05967.1"/>
    </source>
</evidence>
<sequence length="177" mass="18520">MGEQRRQVGLVLDPVEQADDGGDAGCRAGDGLVVGECRPSGRGLLQFLDVTVGKLSEGGQDLRDQRIEEFLNAAVVLDADSVVAHRSRDAHPVFGHLAHVGPFRRRIALVADAVVVTGGVEHVAEVGECVGEVRARLHRVAGGGVVLLAPFLATGRVTGHTGAFAFDRVVHRPVGAA</sequence>
<evidence type="ECO:0000313" key="2">
    <source>
        <dbReference type="Proteomes" id="UP000501705"/>
    </source>
</evidence>
<reference evidence="1 2" key="1">
    <citation type="journal article" date="2019" name="ACS Chem. Biol.">
        <title>Identification and Mobilization of a Cryptic Antibiotic Biosynthesis Gene Locus from a Human-Pathogenic Nocardia Isolate.</title>
        <authorList>
            <person name="Herisse M."/>
            <person name="Ishida K."/>
            <person name="Porter J.L."/>
            <person name="Howden B."/>
            <person name="Hertweck C."/>
            <person name="Stinear T.P."/>
            <person name="Pidot S.J."/>
        </authorList>
    </citation>
    <scope>NUCLEOTIDE SEQUENCE [LARGE SCALE GENOMIC DNA]</scope>
    <source>
        <strain evidence="1 2">AUSMDU00024985</strain>
    </source>
</reference>
<organism evidence="1 2">
    <name type="scientific">Nocardia brasiliensis</name>
    <dbReference type="NCBI Taxonomy" id="37326"/>
    <lineage>
        <taxon>Bacteria</taxon>
        <taxon>Bacillati</taxon>
        <taxon>Actinomycetota</taxon>
        <taxon>Actinomycetes</taxon>
        <taxon>Mycobacteriales</taxon>
        <taxon>Nocardiaceae</taxon>
        <taxon>Nocardia</taxon>
    </lineage>
</organism>
<dbReference type="Proteomes" id="UP000501705">
    <property type="component" value="Chromosome"/>
</dbReference>